<gene>
    <name evidence="2" type="ORF">BECKDK2373C_GA0170839_12032</name>
</gene>
<keyword evidence="1" id="KW-0812">Transmembrane</keyword>
<sequence>MKRILKTRIFVGFLANIAIISSIPFAYITLEHENQIEEKRIAIEAVSRFSDEKFLDSYLSVLGKSSNGPMWDPDNYLLKDLNITLSAINSVAILYENGLADRCIIKRYSDDIMREFSPALDNALASYGKERSERIRKHFDDFTEGLKEKVCD</sequence>
<feature type="transmembrane region" description="Helical" evidence="1">
    <location>
        <begin position="9"/>
        <end position="30"/>
    </location>
</feature>
<protein>
    <submittedName>
        <fullName evidence="2">Uncharacterized protein</fullName>
    </submittedName>
</protein>
<name>A0A450TMR1_9GAMM</name>
<reference evidence="2" key="1">
    <citation type="submission" date="2019-02" db="EMBL/GenBank/DDBJ databases">
        <authorList>
            <person name="Gruber-Vodicka R. H."/>
            <person name="Seah K. B. B."/>
        </authorList>
    </citation>
    <scope>NUCLEOTIDE SEQUENCE</scope>
    <source>
        <strain evidence="2">BECK_DK161</strain>
    </source>
</reference>
<evidence type="ECO:0000256" key="1">
    <source>
        <dbReference type="SAM" id="Phobius"/>
    </source>
</evidence>
<organism evidence="2">
    <name type="scientific">Candidatus Kentrum sp. DK</name>
    <dbReference type="NCBI Taxonomy" id="2126562"/>
    <lineage>
        <taxon>Bacteria</taxon>
        <taxon>Pseudomonadati</taxon>
        <taxon>Pseudomonadota</taxon>
        <taxon>Gammaproteobacteria</taxon>
        <taxon>Candidatus Kentrum</taxon>
    </lineage>
</organism>
<proteinExistence type="predicted"/>
<dbReference type="AlphaFoldDB" id="A0A450TMR1"/>
<dbReference type="EMBL" id="CAADEY010000203">
    <property type="protein sequence ID" value="VFJ69021.1"/>
    <property type="molecule type" value="Genomic_DNA"/>
</dbReference>
<accession>A0A450TMR1</accession>
<keyword evidence="1" id="KW-0472">Membrane</keyword>
<keyword evidence="1" id="KW-1133">Transmembrane helix</keyword>
<evidence type="ECO:0000313" key="2">
    <source>
        <dbReference type="EMBL" id="VFJ69021.1"/>
    </source>
</evidence>